<keyword evidence="1" id="KW-0808">Transferase</keyword>
<evidence type="ECO:0000313" key="2">
    <source>
        <dbReference type="Proteomes" id="UP000320055"/>
    </source>
</evidence>
<sequence>MQIEHFENIDCYYKTVKDYLLQQEATHCWMLGIGSRKHFTQQPYLAVVTENNTVLATAIKTPPPDELVLSKSGSENAIAIIARDLVSRGESLPGVIAPKPEALTFAQMWQSLTGKSYRLGLAQRIYQLEVVNPVNKTNGYLRLATKSDRATPHFVRSPFIN</sequence>
<evidence type="ECO:0000313" key="1">
    <source>
        <dbReference type="EMBL" id="VEP12222.1"/>
    </source>
</evidence>
<gene>
    <name evidence="1" type="ORF">H1P_140005</name>
</gene>
<dbReference type="EMBL" id="CAACVJ010000046">
    <property type="protein sequence ID" value="VEP12222.1"/>
    <property type="molecule type" value="Genomic_DNA"/>
</dbReference>
<name>A0A563VLD0_9CYAN</name>
<accession>A0A563VLD0</accession>
<dbReference type="GO" id="GO:0016740">
    <property type="term" value="F:transferase activity"/>
    <property type="evidence" value="ECO:0007669"/>
    <property type="project" value="UniProtKB-KW"/>
</dbReference>
<organism evidence="1 2">
    <name type="scientific">Hyella patelloides LEGE 07179</name>
    <dbReference type="NCBI Taxonomy" id="945734"/>
    <lineage>
        <taxon>Bacteria</taxon>
        <taxon>Bacillati</taxon>
        <taxon>Cyanobacteriota</taxon>
        <taxon>Cyanophyceae</taxon>
        <taxon>Pleurocapsales</taxon>
        <taxon>Hyellaceae</taxon>
        <taxon>Hyella</taxon>
    </lineage>
</organism>
<proteinExistence type="predicted"/>
<keyword evidence="2" id="KW-1185">Reference proteome</keyword>
<dbReference type="RefSeq" id="WP_222426900.1">
    <property type="nucleotide sequence ID" value="NZ_LR213776.1"/>
</dbReference>
<dbReference type="Proteomes" id="UP000320055">
    <property type="component" value="Unassembled WGS sequence"/>
</dbReference>
<protein>
    <submittedName>
        <fullName evidence="1">GNAT family N-acetyltransferase</fullName>
    </submittedName>
</protein>
<reference evidence="1 2" key="1">
    <citation type="submission" date="2019-01" db="EMBL/GenBank/DDBJ databases">
        <authorList>
            <person name="Brito A."/>
        </authorList>
    </citation>
    <scope>NUCLEOTIDE SEQUENCE [LARGE SCALE GENOMIC DNA]</scope>
    <source>
        <strain evidence="1">1</strain>
    </source>
</reference>
<dbReference type="AlphaFoldDB" id="A0A563VLD0"/>